<keyword evidence="1" id="KW-0472">Membrane</keyword>
<evidence type="ECO:0000313" key="3">
    <source>
        <dbReference type="Proteomes" id="UP001501563"/>
    </source>
</evidence>
<organism evidence="2 3">
    <name type="scientific">Streptomyces lannensis</name>
    <dbReference type="NCBI Taxonomy" id="766498"/>
    <lineage>
        <taxon>Bacteria</taxon>
        <taxon>Bacillati</taxon>
        <taxon>Actinomycetota</taxon>
        <taxon>Actinomycetes</taxon>
        <taxon>Kitasatosporales</taxon>
        <taxon>Streptomycetaceae</taxon>
        <taxon>Streptomyces</taxon>
    </lineage>
</organism>
<evidence type="ECO:0000256" key="1">
    <source>
        <dbReference type="SAM" id="Phobius"/>
    </source>
</evidence>
<keyword evidence="1" id="KW-0812">Transmembrane</keyword>
<feature type="transmembrane region" description="Helical" evidence="1">
    <location>
        <begin position="29"/>
        <end position="47"/>
    </location>
</feature>
<accession>A0ABP7K5J0</accession>
<comment type="caution">
    <text evidence="2">The sequence shown here is derived from an EMBL/GenBank/DDBJ whole genome shotgun (WGS) entry which is preliminary data.</text>
</comment>
<sequence length="89" mass="9578">MSHLTPGFLRSRPHRPVAAAAPREPWQRAAFVLLAVLLDVAAAVMVLSRHLPNAVAGVLLAGIGWFTTGRIAAWYPGSSRTTPDDSVHR</sequence>
<dbReference type="EMBL" id="BAAAZA010000007">
    <property type="protein sequence ID" value="GAA3863943.1"/>
    <property type="molecule type" value="Genomic_DNA"/>
</dbReference>
<name>A0ABP7K5J0_9ACTN</name>
<dbReference type="Proteomes" id="UP001501563">
    <property type="component" value="Unassembled WGS sequence"/>
</dbReference>
<protein>
    <submittedName>
        <fullName evidence="2">Uncharacterized protein</fullName>
    </submittedName>
</protein>
<dbReference type="RefSeq" id="WP_331269108.1">
    <property type="nucleotide sequence ID" value="NZ_BAAAZA010000007.1"/>
</dbReference>
<feature type="transmembrane region" description="Helical" evidence="1">
    <location>
        <begin position="54"/>
        <end position="75"/>
    </location>
</feature>
<evidence type="ECO:0000313" key="2">
    <source>
        <dbReference type="EMBL" id="GAA3863943.1"/>
    </source>
</evidence>
<reference evidence="3" key="1">
    <citation type="journal article" date="2019" name="Int. J. Syst. Evol. Microbiol.">
        <title>The Global Catalogue of Microorganisms (GCM) 10K type strain sequencing project: providing services to taxonomists for standard genome sequencing and annotation.</title>
        <authorList>
            <consortium name="The Broad Institute Genomics Platform"/>
            <consortium name="The Broad Institute Genome Sequencing Center for Infectious Disease"/>
            <person name="Wu L."/>
            <person name="Ma J."/>
        </authorList>
    </citation>
    <scope>NUCLEOTIDE SEQUENCE [LARGE SCALE GENOMIC DNA]</scope>
    <source>
        <strain evidence="3">JCM 16578</strain>
    </source>
</reference>
<keyword evidence="1" id="KW-1133">Transmembrane helix</keyword>
<proteinExistence type="predicted"/>
<gene>
    <name evidence="2" type="ORF">GCM10022207_30040</name>
</gene>
<keyword evidence="3" id="KW-1185">Reference proteome</keyword>